<name>A0AAW1IZW0_POPJA</name>
<dbReference type="Proteomes" id="UP001458880">
    <property type="component" value="Unassembled WGS sequence"/>
</dbReference>
<gene>
    <name evidence="1" type="ORF">QE152_g32216</name>
</gene>
<dbReference type="EMBL" id="JASPKY010000465">
    <property type="protein sequence ID" value="KAK9695970.1"/>
    <property type="molecule type" value="Genomic_DNA"/>
</dbReference>
<sequence length="118" mass="13412">MYVIYVSQNLKNLETNGISKLSQEAQIIRDPTASRQNLKNLETNGISKLSQEAQIIRDPTASKFKEFGNQWNFKVITRSPNYPRSNGLAEKGVSITYRLLSITTIDEPYMQDQSTNIV</sequence>
<proteinExistence type="predicted"/>
<comment type="caution">
    <text evidence="1">The sequence shown here is derived from an EMBL/GenBank/DDBJ whole genome shotgun (WGS) entry which is preliminary data.</text>
</comment>
<accession>A0AAW1IZW0</accession>
<reference evidence="1 2" key="1">
    <citation type="journal article" date="2024" name="BMC Genomics">
        <title>De novo assembly and annotation of Popillia japonica's genome with initial clues to its potential as an invasive pest.</title>
        <authorList>
            <person name="Cucini C."/>
            <person name="Boschi S."/>
            <person name="Funari R."/>
            <person name="Cardaioli E."/>
            <person name="Iannotti N."/>
            <person name="Marturano G."/>
            <person name="Paoli F."/>
            <person name="Bruttini M."/>
            <person name="Carapelli A."/>
            <person name="Frati F."/>
            <person name="Nardi F."/>
        </authorList>
    </citation>
    <scope>NUCLEOTIDE SEQUENCE [LARGE SCALE GENOMIC DNA]</scope>
    <source>
        <strain evidence="1">DMR45628</strain>
    </source>
</reference>
<evidence type="ECO:0000313" key="2">
    <source>
        <dbReference type="Proteomes" id="UP001458880"/>
    </source>
</evidence>
<protein>
    <recommendedName>
        <fullName evidence="3">Integrase catalytic domain-containing protein</fullName>
    </recommendedName>
</protein>
<evidence type="ECO:0008006" key="3">
    <source>
        <dbReference type="Google" id="ProtNLM"/>
    </source>
</evidence>
<evidence type="ECO:0000313" key="1">
    <source>
        <dbReference type="EMBL" id="KAK9695970.1"/>
    </source>
</evidence>
<keyword evidence="2" id="KW-1185">Reference proteome</keyword>
<organism evidence="1 2">
    <name type="scientific">Popillia japonica</name>
    <name type="common">Japanese beetle</name>
    <dbReference type="NCBI Taxonomy" id="7064"/>
    <lineage>
        <taxon>Eukaryota</taxon>
        <taxon>Metazoa</taxon>
        <taxon>Ecdysozoa</taxon>
        <taxon>Arthropoda</taxon>
        <taxon>Hexapoda</taxon>
        <taxon>Insecta</taxon>
        <taxon>Pterygota</taxon>
        <taxon>Neoptera</taxon>
        <taxon>Endopterygota</taxon>
        <taxon>Coleoptera</taxon>
        <taxon>Polyphaga</taxon>
        <taxon>Scarabaeiformia</taxon>
        <taxon>Scarabaeidae</taxon>
        <taxon>Rutelinae</taxon>
        <taxon>Popillia</taxon>
    </lineage>
</organism>
<dbReference type="AlphaFoldDB" id="A0AAW1IZW0"/>